<organism evidence="2">
    <name type="scientific">Candidatus Methanomethylicus mesodigestus</name>
    <dbReference type="NCBI Taxonomy" id="1867258"/>
    <lineage>
        <taxon>Archaea</taxon>
        <taxon>Thermoproteota</taxon>
        <taxon>Methanosuratincolia</taxon>
        <taxon>Candidatus Methanomethylicales</taxon>
        <taxon>Candidatus Methanomethylicaceae</taxon>
        <taxon>Candidatus Methanomethylicus</taxon>
    </lineage>
</organism>
<reference evidence="2" key="1">
    <citation type="journal article" date="2020" name="mSystems">
        <title>Genome- and Community-Level Interaction Insights into Carbon Utilization and Element Cycling Functions of Hydrothermarchaeota in Hydrothermal Sediment.</title>
        <authorList>
            <person name="Zhou Z."/>
            <person name="Liu Y."/>
            <person name="Xu W."/>
            <person name="Pan J."/>
            <person name="Luo Z.H."/>
            <person name="Li M."/>
        </authorList>
    </citation>
    <scope>NUCLEOTIDE SEQUENCE [LARGE SCALE GENOMIC DNA]</scope>
    <source>
        <strain evidence="2">SpSt-468</strain>
    </source>
</reference>
<evidence type="ECO:0000313" key="2">
    <source>
        <dbReference type="EMBL" id="HFK19732.1"/>
    </source>
</evidence>
<accession>A0A7C3IRY9</accession>
<dbReference type="SUPFAM" id="SSF56281">
    <property type="entry name" value="Metallo-hydrolase/oxidoreductase"/>
    <property type="match status" value="1"/>
</dbReference>
<dbReference type="EMBL" id="DSTX01000001">
    <property type="protein sequence ID" value="HFK19732.1"/>
    <property type="molecule type" value="Genomic_DNA"/>
</dbReference>
<dbReference type="GO" id="GO:0016787">
    <property type="term" value="F:hydrolase activity"/>
    <property type="evidence" value="ECO:0007669"/>
    <property type="project" value="UniProtKB-KW"/>
</dbReference>
<comment type="caution">
    <text evidence="2">The sequence shown here is derived from an EMBL/GenBank/DDBJ whole genome shotgun (WGS) entry which is preliminary data.</text>
</comment>
<dbReference type="AlphaFoldDB" id="A0A7C3IRY9"/>
<dbReference type="Gene3D" id="3.60.15.10">
    <property type="entry name" value="Ribonuclease Z/Hydroxyacylglutathione hydrolase-like"/>
    <property type="match status" value="2"/>
</dbReference>
<sequence>MASITVFDGAATIGGNKIYLEEKGDGLFLDFGTNFAKYGMYFQEFLSERDARGIHDLVQLGMIPRLDIYRGDLITSDLDRSGFKKISPRAVLLSHAHLDHCGNIDLLDLRIPVVASAITAAILKALCDLKQSNVAYTSLRGASERFGRLVLPSDRAAPYVGRGFYCAGDHRGIIDLMGNRPSSEKSRKLFKPGPLGGIGDARIGWEVEPHPVDHSIYGAMAYVVRGDTAIAYTGDLRLSGRNRRQTEGFIKAAKGAPILICEGTRVGREADFNVTEDEVFRNCHAAAEESTKLTIADFSAKNFERLEMFHEIARRLGKQLVITAKDAYLLDAIGCADGKDRLKSGGMLIYRELTATDRQWEVVKEDDWSEKYVDHASISRDPEGYILCFSFFDMKHLLDIKPNGGTYIYSSSEAFSEEQEIDFRRLKAWLDHFGMDIRGFRMVGSDPRAAKPEFERGFHASGHLSAEELEEMILSIDPDLLIPVHTEDPRWFEKLGRKVLIPEEGKKHEL</sequence>
<gene>
    <name evidence="2" type="ORF">ENS19_00425</name>
</gene>
<dbReference type="PANTHER" id="PTHR43694:SF1">
    <property type="entry name" value="RIBONUCLEASE J"/>
    <property type="match status" value="1"/>
</dbReference>
<dbReference type="PANTHER" id="PTHR43694">
    <property type="entry name" value="RIBONUCLEASE J"/>
    <property type="match status" value="1"/>
</dbReference>
<keyword evidence="2" id="KW-0378">Hydrolase</keyword>
<name>A0A7C3IRY9_9CREN</name>
<feature type="domain" description="Metallo-beta-lactamase" evidence="1">
    <location>
        <begin position="78"/>
        <end position="244"/>
    </location>
</feature>
<protein>
    <submittedName>
        <fullName evidence="2">MBL fold metallo-hydrolase</fullName>
    </submittedName>
</protein>
<dbReference type="InterPro" id="IPR036866">
    <property type="entry name" value="RibonucZ/Hydroxyglut_hydro"/>
</dbReference>
<dbReference type="InterPro" id="IPR001279">
    <property type="entry name" value="Metallo-B-lactamas"/>
</dbReference>
<proteinExistence type="predicted"/>
<evidence type="ECO:0000259" key="1">
    <source>
        <dbReference type="Pfam" id="PF00753"/>
    </source>
</evidence>
<dbReference type="Pfam" id="PF00753">
    <property type="entry name" value="Lactamase_B"/>
    <property type="match status" value="1"/>
</dbReference>